<dbReference type="SUPFAM" id="SSF103084">
    <property type="entry name" value="Holliday junction resolvase RusA"/>
    <property type="match status" value="1"/>
</dbReference>
<dbReference type="InterPro" id="IPR036614">
    <property type="entry name" value="RusA-like_sf"/>
</dbReference>
<name>A0A6M3IY95_9ZZZZ</name>
<protein>
    <submittedName>
        <fullName evidence="1">Putative endodeoxyribonuclease</fullName>
    </submittedName>
</protein>
<gene>
    <name evidence="1" type="ORF">MM415B00849_0034</name>
</gene>
<dbReference type="GO" id="GO:0000287">
    <property type="term" value="F:magnesium ion binding"/>
    <property type="evidence" value="ECO:0007669"/>
    <property type="project" value="InterPro"/>
</dbReference>
<dbReference type="Gene3D" id="3.30.1330.70">
    <property type="entry name" value="Holliday junction resolvase RusA"/>
    <property type="match status" value="1"/>
</dbReference>
<dbReference type="EMBL" id="MT141458">
    <property type="protein sequence ID" value="QJA61977.1"/>
    <property type="molecule type" value="Genomic_DNA"/>
</dbReference>
<sequence>MPITKPDLDNYIKTLLDALNGYAFRDDAQVTSLEVKKRFAGTGEVPRIELTLEVDNG</sequence>
<reference evidence="1" key="1">
    <citation type="submission" date="2020-03" db="EMBL/GenBank/DDBJ databases">
        <title>The deep terrestrial virosphere.</title>
        <authorList>
            <person name="Holmfeldt K."/>
            <person name="Nilsson E."/>
            <person name="Simone D."/>
            <person name="Lopez-Fernandez M."/>
            <person name="Wu X."/>
            <person name="de Brujin I."/>
            <person name="Lundin D."/>
            <person name="Andersson A."/>
            <person name="Bertilsson S."/>
            <person name="Dopson M."/>
        </authorList>
    </citation>
    <scope>NUCLEOTIDE SEQUENCE</scope>
    <source>
        <strain evidence="1">MM415B00849</strain>
    </source>
</reference>
<evidence type="ECO:0000313" key="1">
    <source>
        <dbReference type="EMBL" id="QJA61977.1"/>
    </source>
</evidence>
<organism evidence="1">
    <name type="scientific">viral metagenome</name>
    <dbReference type="NCBI Taxonomy" id="1070528"/>
    <lineage>
        <taxon>unclassified sequences</taxon>
        <taxon>metagenomes</taxon>
        <taxon>organismal metagenomes</taxon>
    </lineage>
</organism>
<dbReference type="Pfam" id="PF05866">
    <property type="entry name" value="RusA"/>
    <property type="match status" value="1"/>
</dbReference>
<dbReference type="AlphaFoldDB" id="A0A6M3IY95"/>
<dbReference type="InterPro" id="IPR008822">
    <property type="entry name" value="Endonuclease_RusA-like"/>
</dbReference>
<proteinExistence type="predicted"/>
<dbReference type="GO" id="GO:0006281">
    <property type="term" value="P:DNA repair"/>
    <property type="evidence" value="ECO:0007669"/>
    <property type="project" value="InterPro"/>
</dbReference>
<dbReference type="GO" id="GO:0006310">
    <property type="term" value="P:DNA recombination"/>
    <property type="evidence" value="ECO:0007669"/>
    <property type="project" value="InterPro"/>
</dbReference>
<accession>A0A6M3IY95</accession>